<dbReference type="PANTHER" id="PTHR33398">
    <property type="entry name" value="30S RIBOSOMAL PROTEIN S20"/>
    <property type="match status" value="1"/>
</dbReference>
<evidence type="ECO:0000256" key="7">
    <source>
        <dbReference type="HAMAP-Rule" id="MF_00500"/>
    </source>
</evidence>
<proteinExistence type="inferred from homology"/>
<evidence type="ECO:0000313" key="9">
    <source>
        <dbReference type="Proteomes" id="UP000276301"/>
    </source>
</evidence>
<dbReference type="InterPro" id="IPR036510">
    <property type="entry name" value="Ribosomal_bS20_sf"/>
</dbReference>
<keyword evidence="3 7" id="KW-0694">RNA-binding</keyword>
<evidence type="ECO:0000256" key="6">
    <source>
        <dbReference type="ARBA" id="ARBA00035136"/>
    </source>
</evidence>
<accession>A0A498CMR7</accession>
<dbReference type="RefSeq" id="WP_101548436.1">
    <property type="nucleotide sequence ID" value="NZ_DBFBJK010000395.1"/>
</dbReference>
<keyword evidence="2 7" id="KW-0699">rRNA-binding</keyword>
<dbReference type="InterPro" id="IPR002583">
    <property type="entry name" value="Ribosomal_bS20"/>
</dbReference>
<keyword evidence="9" id="KW-1185">Reference proteome</keyword>
<name>A0A498CMR7_9FIRM</name>
<dbReference type="EMBL" id="RCHT01000019">
    <property type="protein sequence ID" value="RLL09662.1"/>
    <property type="molecule type" value="Genomic_DNA"/>
</dbReference>
<organism evidence="8 9">
    <name type="scientific">Anaerotruncus massiliensis</name>
    <name type="common">ex Liu et al. 2021</name>
    <dbReference type="NCBI Taxonomy" id="2321404"/>
    <lineage>
        <taxon>Bacteria</taxon>
        <taxon>Bacillati</taxon>
        <taxon>Bacillota</taxon>
        <taxon>Clostridia</taxon>
        <taxon>Eubacteriales</taxon>
        <taxon>Oscillospiraceae</taxon>
        <taxon>Anaerotruncus</taxon>
    </lineage>
</organism>
<dbReference type="NCBIfam" id="TIGR00029">
    <property type="entry name" value="S20"/>
    <property type="match status" value="1"/>
</dbReference>
<keyword evidence="4 7" id="KW-0689">Ribosomal protein</keyword>
<dbReference type="Pfam" id="PF01649">
    <property type="entry name" value="Ribosomal_S20p"/>
    <property type="match status" value="1"/>
</dbReference>
<evidence type="ECO:0000256" key="5">
    <source>
        <dbReference type="ARBA" id="ARBA00023274"/>
    </source>
</evidence>
<evidence type="ECO:0000313" key="8">
    <source>
        <dbReference type="EMBL" id="RLL09662.1"/>
    </source>
</evidence>
<sequence>MPNIKSAKKRVLVAQKKALENKAVKTNLKTVLKKADAAVAAGAADSADAIRVAIKKVDQAASKNILHKNAAAHRKSALMKKLAAAK</sequence>
<dbReference type="PANTHER" id="PTHR33398:SF1">
    <property type="entry name" value="SMALL RIBOSOMAL SUBUNIT PROTEIN BS20C"/>
    <property type="match status" value="1"/>
</dbReference>
<protein>
    <recommendedName>
        <fullName evidence="6 7">Small ribosomal subunit protein bS20</fullName>
    </recommendedName>
</protein>
<evidence type="ECO:0000256" key="1">
    <source>
        <dbReference type="ARBA" id="ARBA00007634"/>
    </source>
</evidence>
<dbReference type="Gene3D" id="1.20.58.110">
    <property type="entry name" value="Ribosomal protein S20"/>
    <property type="match status" value="1"/>
</dbReference>
<evidence type="ECO:0000256" key="3">
    <source>
        <dbReference type="ARBA" id="ARBA00022884"/>
    </source>
</evidence>
<dbReference type="GO" id="GO:0006412">
    <property type="term" value="P:translation"/>
    <property type="evidence" value="ECO:0007669"/>
    <property type="project" value="UniProtKB-UniRule"/>
</dbReference>
<dbReference type="HAMAP" id="MF_00500">
    <property type="entry name" value="Ribosomal_bS20"/>
    <property type="match status" value="1"/>
</dbReference>
<gene>
    <name evidence="7 8" type="primary">rpsT</name>
    <name evidence="8" type="ORF">D4A47_09875</name>
</gene>
<dbReference type="SUPFAM" id="SSF46992">
    <property type="entry name" value="Ribosomal protein S20"/>
    <property type="match status" value="1"/>
</dbReference>
<comment type="similarity">
    <text evidence="1 7">Belongs to the bacterial ribosomal protein bS20 family.</text>
</comment>
<evidence type="ECO:0000256" key="2">
    <source>
        <dbReference type="ARBA" id="ARBA00022730"/>
    </source>
</evidence>
<dbReference type="GO" id="GO:0015935">
    <property type="term" value="C:small ribosomal subunit"/>
    <property type="evidence" value="ECO:0007669"/>
    <property type="project" value="TreeGrafter"/>
</dbReference>
<comment type="function">
    <text evidence="7">Binds directly to 16S ribosomal RNA.</text>
</comment>
<dbReference type="AlphaFoldDB" id="A0A498CMR7"/>
<dbReference type="GO" id="GO:0005829">
    <property type="term" value="C:cytosol"/>
    <property type="evidence" value="ECO:0007669"/>
    <property type="project" value="TreeGrafter"/>
</dbReference>
<comment type="caution">
    <text evidence="8">The sequence shown here is derived from an EMBL/GenBank/DDBJ whole genome shotgun (WGS) entry which is preliminary data.</text>
</comment>
<dbReference type="GO" id="GO:0070181">
    <property type="term" value="F:small ribosomal subunit rRNA binding"/>
    <property type="evidence" value="ECO:0007669"/>
    <property type="project" value="TreeGrafter"/>
</dbReference>
<evidence type="ECO:0000256" key="4">
    <source>
        <dbReference type="ARBA" id="ARBA00022980"/>
    </source>
</evidence>
<reference evidence="8 9" key="1">
    <citation type="submission" date="2018-10" db="EMBL/GenBank/DDBJ databases">
        <title>Anaerotruncus faecis sp. nov., isolated from human feces.</title>
        <authorList>
            <person name="Wang Y.-J."/>
        </authorList>
    </citation>
    <scope>NUCLEOTIDE SEQUENCE [LARGE SCALE GENOMIC DNA]</scope>
    <source>
        <strain evidence="8 9">22A2-44</strain>
    </source>
</reference>
<keyword evidence="5 7" id="KW-0687">Ribonucleoprotein</keyword>
<dbReference type="GO" id="GO:0003735">
    <property type="term" value="F:structural constituent of ribosome"/>
    <property type="evidence" value="ECO:0007669"/>
    <property type="project" value="InterPro"/>
</dbReference>
<dbReference type="Proteomes" id="UP000276301">
    <property type="component" value="Unassembled WGS sequence"/>
</dbReference>